<proteinExistence type="predicted"/>
<dbReference type="InterPro" id="IPR057412">
    <property type="entry name" value="INTS4_C"/>
</dbReference>
<name>A0AAE1MPW3_9FABA</name>
<accession>A0AAE1MPW3</accession>
<dbReference type="Gene3D" id="1.25.10.10">
    <property type="entry name" value="Leucine-rich Repeat Variant"/>
    <property type="match status" value="2"/>
</dbReference>
<dbReference type="EMBL" id="JAWXYG010000007">
    <property type="protein sequence ID" value="KAK4268526.1"/>
    <property type="molecule type" value="Genomic_DNA"/>
</dbReference>
<dbReference type="GO" id="GO:0005768">
    <property type="term" value="C:endosome"/>
    <property type="evidence" value="ECO:0007669"/>
    <property type="project" value="TreeGrafter"/>
</dbReference>
<organism evidence="4 5">
    <name type="scientific">Acacia crassicarpa</name>
    <name type="common">northern wattle</name>
    <dbReference type="NCBI Taxonomy" id="499986"/>
    <lineage>
        <taxon>Eukaryota</taxon>
        <taxon>Viridiplantae</taxon>
        <taxon>Streptophyta</taxon>
        <taxon>Embryophyta</taxon>
        <taxon>Tracheophyta</taxon>
        <taxon>Spermatophyta</taxon>
        <taxon>Magnoliopsida</taxon>
        <taxon>eudicotyledons</taxon>
        <taxon>Gunneridae</taxon>
        <taxon>Pentapetalae</taxon>
        <taxon>rosids</taxon>
        <taxon>fabids</taxon>
        <taxon>Fabales</taxon>
        <taxon>Fabaceae</taxon>
        <taxon>Caesalpinioideae</taxon>
        <taxon>mimosoid clade</taxon>
        <taxon>Acacieae</taxon>
        <taxon>Acacia</taxon>
    </lineage>
</organism>
<dbReference type="PANTHER" id="PTHR20938:SF0">
    <property type="entry name" value="INTEGRATOR COMPLEX SUBUNIT 4"/>
    <property type="match status" value="1"/>
</dbReference>
<dbReference type="InterPro" id="IPR016024">
    <property type="entry name" value="ARM-type_fold"/>
</dbReference>
<comment type="subcellular location">
    <subcellularLocation>
        <location evidence="1">Nucleus</location>
    </subcellularLocation>
</comment>
<evidence type="ECO:0000256" key="2">
    <source>
        <dbReference type="ARBA" id="ARBA00023242"/>
    </source>
</evidence>
<comment type="caution">
    <text evidence="4">The sequence shown here is derived from an EMBL/GenBank/DDBJ whole genome shotgun (WGS) entry which is preliminary data.</text>
</comment>
<protein>
    <recommendedName>
        <fullName evidence="3">Integrator complex subunit 4/Protein SIEL C-terminal Ig-like domain-containing protein</fullName>
    </recommendedName>
</protein>
<keyword evidence="5" id="KW-1185">Reference proteome</keyword>
<dbReference type="AlphaFoldDB" id="A0AAE1MPW3"/>
<dbReference type="SUPFAM" id="SSF48371">
    <property type="entry name" value="ARM repeat"/>
    <property type="match status" value="1"/>
</dbReference>
<gene>
    <name evidence="4" type="ORF">QN277_025174</name>
</gene>
<feature type="domain" description="Integrator complex subunit 4/Protein SIEL C-terminal Ig-like" evidence="3">
    <location>
        <begin position="833"/>
        <end position="949"/>
    </location>
</feature>
<evidence type="ECO:0000313" key="5">
    <source>
        <dbReference type="Proteomes" id="UP001293593"/>
    </source>
</evidence>
<dbReference type="Pfam" id="PF25458">
    <property type="entry name" value="INTS4_C"/>
    <property type="match status" value="1"/>
</dbReference>
<keyword evidence="2" id="KW-0539">Nucleus</keyword>
<dbReference type="GO" id="GO:0010496">
    <property type="term" value="P:intercellular transport"/>
    <property type="evidence" value="ECO:0007669"/>
    <property type="project" value="TreeGrafter"/>
</dbReference>
<evidence type="ECO:0000313" key="4">
    <source>
        <dbReference type="EMBL" id="KAK4268526.1"/>
    </source>
</evidence>
<dbReference type="PANTHER" id="PTHR20938">
    <property type="entry name" value="INTEGRATOR COMPLEX SUBUNIT 4"/>
    <property type="match status" value="1"/>
</dbReference>
<evidence type="ECO:0000256" key="1">
    <source>
        <dbReference type="ARBA" id="ARBA00004123"/>
    </source>
</evidence>
<dbReference type="GO" id="GO:0005634">
    <property type="term" value="C:nucleus"/>
    <property type="evidence" value="ECO:0007669"/>
    <property type="project" value="UniProtKB-SubCell"/>
</dbReference>
<reference evidence="4" key="1">
    <citation type="submission" date="2023-10" db="EMBL/GenBank/DDBJ databases">
        <title>Chromosome-level genome of the transformable northern wattle, Acacia crassicarpa.</title>
        <authorList>
            <person name="Massaro I."/>
            <person name="Sinha N.R."/>
            <person name="Poethig S."/>
            <person name="Leichty A.R."/>
        </authorList>
    </citation>
    <scope>NUCLEOTIDE SEQUENCE</scope>
    <source>
        <strain evidence="4">Acra3RX</strain>
        <tissue evidence="4">Leaf</tissue>
    </source>
</reference>
<dbReference type="Proteomes" id="UP001293593">
    <property type="component" value="Unassembled WGS sequence"/>
</dbReference>
<dbReference type="InterPro" id="IPR011989">
    <property type="entry name" value="ARM-like"/>
</dbReference>
<evidence type="ECO:0000259" key="3">
    <source>
        <dbReference type="Pfam" id="PF25458"/>
    </source>
</evidence>
<sequence length="961" mass="107359">MQMLSQSMDLFHNTLQIEEESLSLSTLASMRSLIINPSTPQSTITSILQKLIRSLELSHDKVLLHYSLNLLTHLAIHHSSFSHFVFQSVCSHSLLSAQSTRLAVDSLQVLALITERVPDPGLNTDKLDDGFFVSLCFGPSVSARLWLLNNAGHFQLRPSLLFTVFLGFTNDPYPYVRKASLDGLVDLIHHGIFEDSSLVDVCYHRAVQLLGDMEDCVRSCAIRVVASWGLMLAASNADMKSYWSNEVFAKLCSMARDMSMEVRVEAFTALGKVEIVSEDFLLQTLSKRVLEVGKKKEVFGQNTTEQFKMLAASVAGALVHGLEDEFFQVRKSACLSLQRLAVLSTEFAHEALNILMDVLNDDSVVVRLQALKTMYYMAISGCLKVQEKHLHMFLGVLADNSREVRYSARKILKQVKLNSLLLFKSTIDGLLHSLSIYPQDEADVFPAVSHIGWNHKKFVAIVSKEVFEEVEAAFEGNSEFDSARVAALLILCISASLAHVNVGTIPPVLFSYAVTLLGRISSAFIDVMERDALLAYLSDKSRSIDCFASNINHGGGEKQLPLVQGDYSYCASNDVTSLVETSHKIDVEFEIQPQFVREPKDVLNSQVEQRPVHDEVIKFTDLTLSKVPDVWSLIQSGFTSEALKILRSWKEDLASMRSDFAGSADALAFTLQYLQIIKHLAKIWGNFPQEKLICSRATGALDFELAKLDRKVEEFRIRFIGFSPQEELNVLELMLVTCVLRLCEADICCRILTLKRLTATFSQVEHLLKESSVAPSTFIAELRKLLPEGVTSINEASQSPLEFGKCLKLFCLKHFIYSGTIRHVRAELSIVNNDFEHPLPFVSGLPVGIECDITLHNIASDHRLWLSMTMNDDGPSQYVFMDWKLLEGSGEERNFAFVAPFYGTPKASSFKLKVRIGLKCSFDDAVLGQTCEGPGLGLAFLCPDKEVYLSNVLKTKSHYHQ</sequence>